<comment type="similarity">
    <text evidence="1">Belongs to the antibiotic N-acetyltransferase family.</text>
</comment>
<comment type="caution">
    <text evidence="4">The sequence shown here is derived from an EMBL/GenBank/DDBJ whole genome shotgun (WGS) entry which is preliminary data.</text>
</comment>
<organism evidence="4 5">
    <name type="scientific">Didymodactylos carnosus</name>
    <dbReference type="NCBI Taxonomy" id="1234261"/>
    <lineage>
        <taxon>Eukaryota</taxon>
        <taxon>Metazoa</taxon>
        <taxon>Spiralia</taxon>
        <taxon>Gnathifera</taxon>
        <taxon>Rotifera</taxon>
        <taxon>Eurotatoria</taxon>
        <taxon>Bdelloidea</taxon>
        <taxon>Philodinida</taxon>
        <taxon>Philodinidae</taxon>
        <taxon>Didymodactylos</taxon>
    </lineage>
</organism>
<keyword evidence="2" id="KW-0808">Transferase</keyword>
<evidence type="ECO:0000313" key="4">
    <source>
        <dbReference type="EMBL" id="CAF4300996.1"/>
    </source>
</evidence>
<accession>A0A8S2TPB2</accession>
<dbReference type="PANTHER" id="PTHR11104:SF0">
    <property type="entry name" value="SPBETA PROPHAGE-DERIVED AMINOGLYCOSIDE N(3')-ACETYLTRANSFERASE-LIKE PROTEIN YOKD"/>
    <property type="match status" value="1"/>
</dbReference>
<reference evidence="4" key="1">
    <citation type="submission" date="2021-02" db="EMBL/GenBank/DDBJ databases">
        <authorList>
            <person name="Nowell W R."/>
        </authorList>
    </citation>
    <scope>NUCLEOTIDE SEQUENCE</scope>
</reference>
<dbReference type="Pfam" id="PF02522">
    <property type="entry name" value="Antibiotic_NAT"/>
    <property type="match status" value="1"/>
</dbReference>
<dbReference type="Proteomes" id="UP000682733">
    <property type="component" value="Unassembled WGS sequence"/>
</dbReference>
<evidence type="ECO:0000256" key="3">
    <source>
        <dbReference type="ARBA" id="ARBA00023315"/>
    </source>
</evidence>
<protein>
    <recommendedName>
        <fullName evidence="6">Aminoglycoside N(3)-acetyltransferase</fullName>
    </recommendedName>
</protein>
<dbReference type="AlphaFoldDB" id="A0A8S2TPB2"/>
<dbReference type="InterPro" id="IPR003679">
    <property type="entry name" value="Amioglycoside_AcTrfase"/>
</dbReference>
<gene>
    <name evidence="4" type="ORF">TMI583_LOCUS38555</name>
</gene>
<evidence type="ECO:0008006" key="6">
    <source>
        <dbReference type="Google" id="ProtNLM"/>
    </source>
</evidence>
<evidence type="ECO:0000256" key="1">
    <source>
        <dbReference type="ARBA" id="ARBA00006383"/>
    </source>
</evidence>
<keyword evidence="3" id="KW-0012">Acyltransferase</keyword>
<dbReference type="SUPFAM" id="SSF110710">
    <property type="entry name" value="TTHA0583/YokD-like"/>
    <property type="match status" value="1"/>
</dbReference>
<dbReference type="GO" id="GO:0046677">
    <property type="term" value="P:response to antibiotic"/>
    <property type="evidence" value="ECO:0007669"/>
    <property type="project" value="InterPro"/>
</dbReference>
<name>A0A8S2TPB2_9BILA</name>
<dbReference type="EMBL" id="CAJOBA010057529">
    <property type="protein sequence ID" value="CAF4300996.1"/>
    <property type="molecule type" value="Genomic_DNA"/>
</dbReference>
<evidence type="ECO:0000256" key="2">
    <source>
        <dbReference type="ARBA" id="ARBA00022679"/>
    </source>
</evidence>
<proteinExistence type="inferred from homology"/>
<evidence type="ECO:0000313" key="5">
    <source>
        <dbReference type="Proteomes" id="UP000682733"/>
    </source>
</evidence>
<dbReference type="InterPro" id="IPR028345">
    <property type="entry name" value="Antibiotic_NAT-like"/>
</dbReference>
<dbReference type="PANTHER" id="PTHR11104">
    <property type="entry name" value="AMINOGLYCOSIDE N3-ACETYLTRANSFERASE"/>
    <property type="match status" value="1"/>
</dbReference>
<dbReference type="GO" id="GO:0008080">
    <property type="term" value="F:N-acetyltransferase activity"/>
    <property type="evidence" value="ECO:0007669"/>
    <property type="project" value="InterPro"/>
</dbReference>
<sequence>MSDKERVLIAKTHEEFGTCLTAERLKFDFQQLGISPGMALLVHCSLSKIGWISGGPVTVIQVLLDLLGPDGTLIMPSHTANNSDPKYWENPSVPSEWFDIIRQSTPGYQSNITPTFNMGTLAETFRHWPGVLRSQHPQFSMIAIGKKAKFIIDKHYDSCGEQSPLARLYDCIDSGYVLLLGVQHKNNTSLHLAEYRFQSNDNIEKVFISGASILNSETNAREWSEWKDYDYNADDFNDVGNAFDSIDGNTKIGKIGLAECRLMKQYLLVNFAVDWMAKNRPKQENV</sequence>